<evidence type="ECO:0000256" key="2">
    <source>
        <dbReference type="SAM" id="Phobius"/>
    </source>
</evidence>
<keyword evidence="2" id="KW-0812">Transmembrane</keyword>
<feature type="transmembrane region" description="Helical" evidence="2">
    <location>
        <begin position="80"/>
        <end position="100"/>
    </location>
</feature>
<reference evidence="4 5" key="1">
    <citation type="submission" date="2015-09" db="EMBL/GenBank/DDBJ databases">
        <title>Draft genome sequence of Hydrogenibacillus schlegelii DSM 2000.</title>
        <authorList>
            <person name="Hemp J."/>
        </authorList>
    </citation>
    <scope>NUCLEOTIDE SEQUENCE [LARGE SCALE GENOMIC DNA]</scope>
    <source>
        <strain evidence="4 5">MA 48</strain>
    </source>
</reference>
<evidence type="ECO:0000256" key="1">
    <source>
        <dbReference type="SAM" id="MobiDB-lite"/>
    </source>
</evidence>
<protein>
    <recommendedName>
        <fullName evidence="3">DUF2062 domain-containing protein</fullName>
    </recommendedName>
</protein>
<evidence type="ECO:0000259" key="3">
    <source>
        <dbReference type="Pfam" id="PF09835"/>
    </source>
</evidence>
<accession>A0A179ITP3</accession>
<keyword evidence="5" id="KW-1185">Reference proteome</keyword>
<name>A0A179ITP3_HYDSH</name>
<sequence length="190" mass="21007">MTPTKEAGPVRPPRSRFERWRRALRFYLLRLIRINDNRASVVRGIGIGIAVHSIPLFGFSLLAGLALAFPFRANKAAVTLANLMSAPVTLPIYSLNLIVIKLTVDRLKPAAEALGLLPRYAYFSGTIFGIASVFFLLYLASTLGAALALRGLDRHLAERRRRRRAERTSRSDRAAVPAVKSPLSSEEIPD</sequence>
<dbReference type="Pfam" id="PF09835">
    <property type="entry name" value="DUF2062"/>
    <property type="match status" value="1"/>
</dbReference>
<feature type="region of interest" description="Disordered" evidence="1">
    <location>
        <begin position="162"/>
        <end position="190"/>
    </location>
</feature>
<keyword evidence="2" id="KW-1133">Transmembrane helix</keyword>
<dbReference type="STRING" id="1484.SA87_07535"/>
<evidence type="ECO:0000313" key="5">
    <source>
        <dbReference type="Proteomes" id="UP000243024"/>
    </source>
</evidence>
<dbReference type="InterPro" id="IPR018639">
    <property type="entry name" value="DUF2062"/>
</dbReference>
<proteinExistence type="predicted"/>
<organism evidence="4 5">
    <name type="scientific">Hydrogenibacillus schlegelii</name>
    <name type="common">Bacillus schlegelii</name>
    <dbReference type="NCBI Taxonomy" id="1484"/>
    <lineage>
        <taxon>Bacteria</taxon>
        <taxon>Bacillati</taxon>
        <taxon>Bacillota</taxon>
        <taxon>Bacilli</taxon>
        <taxon>Bacillales</taxon>
        <taxon>Bacillales Family X. Incertae Sedis</taxon>
        <taxon>Hydrogenibacillus</taxon>
    </lineage>
</organism>
<evidence type="ECO:0000313" key="4">
    <source>
        <dbReference type="EMBL" id="OAR04824.1"/>
    </source>
</evidence>
<keyword evidence="2" id="KW-0472">Membrane</keyword>
<gene>
    <name evidence="4" type="ORF">SA87_07535</name>
</gene>
<feature type="transmembrane region" description="Helical" evidence="2">
    <location>
        <begin position="120"/>
        <end position="152"/>
    </location>
</feature>
<dbReference type="EMBL" id="JXBB01000011">
    <property type="protein sequence ID" value="OAR04824.1"/>
    <property type="molecule type" value="Genomic_DNA"/>
</dbReference>
<dbReference type="AlphaFoldDB" id="A0A179ITP3"/>
<feature type="transmembrane region" description="Helical" evidence="2">
    <location>
        <begin position="45"/>
        <end position="68"/>
    </location>
</feature>
<dbReference type="Proteomes" id="UP000243024">
    <property type="component" value="Unassembled WGS sequence"/>
</dbReference>
<comment type="caution">
    <text evidence="4">The sequence shown here is derived from an EMBL/GenBank/DDBJ whole genome shotgun (WGS) entry which is preliminary data.</text>
</comment>
<feature type="domain" description="DUF2062" evidence="3">
    <location>
        <begin position="22"/>
        <end position="103"/>
    </location>
</feature>